<evidence type="ECO:0000256" key="4">
    <source>
        <dbReference type="ARBA" id="ARBA00012670"/>
    </source>
</evidence>
<dbReference type="AlphaFoldDB" id="A0A0G4JVL2"/>
<dbReference type="SMART" id="SM00813">
    <property type="entry name" value="Alpha-L-AF_C"/>
    <property type="match status" value="1"/>
</dbReference>
<reference evidence="11" key="1">
    <citation type="submission" date="2015-01" db="EMBL/GenBank/DDBJ databases">
        <authorList>
            <person name="Paterson Steve"/>
        </authorList>
    </citation>
    <scope>NUCLEOTIDE SEQUENCE [LARGE SCALE GENOMIC DNA]</scope>
    <source>
        <strain evidence="11">OBR1</strain>
    </source>
</reference>
<dbReference type="Pfam" id="PF22848">
    <property type="entry name" value="ASD1_dom"/>
    <property type="match status" value="1"/>
</dbReference>
<dbReference type="EC" id="3.2.1.55" evidence="4"/>
<dbReference type="GO" id="GO:0000272">
    <property type="term" value="P:polysaccharide catabolic process"/>
    <property type="evidence" value="ECO:0007669"/>
    <property type="project" value="TreeGrafter"/>
</dbReference>
<dbReference type="InterPro" id="IPR055235">
    <property type="entry name" value="ASD1_cat"/>
</dbReference>
<dbReference type="InterPro" id="IPR010720">
    <property type="entry name" value="Alpha-L-AF_C"/>
</dbReference>
<dbReference type="Pfam" id="PF06964">
    <property type="entry name" value="Alpha-L-AF_C"/>
    <property type="match status" value="1"/>
</dbReference>
<keyword evidence="7 10" id="KW-0326">Glycosidase</keyword>
<evidence type="ECO:0000256" key="7">
    <source>
        <dbReference type="ARBA" id="ARBA00023295"/>
    </source>
</evidence>
<evidence type="ECO:0000256" key="2">
    <source>
        <dbReference type="ARBA" id="ARBA00007186"/>
    </source>
</evidence>
<feature type="domain" description="Alpha-L-arabinofuranosidase C-terminal" evidence="9">
    <location>
        <begin position="336"/>
        <end position="526"/>
    </location>
</feature>
<dbReference type="EMBL" id="CGIG01000001">
    <property type="protein sequence ID" value="CPR17070.1"/>
    <property type="molecule type" value="Genomic_DNA"/>
</dbReference>
<keyword evidence="5 10" id="KW-0378">Hydrolase</keyword>
<evidence type="ECO:0000259" key="9">
    <source>
        <dbReference type="SMART" id="SM00813"/>
    </source>
</evidence>
<dbReference type="Gene3D" id="2.60.40.1180">
    <property type="entry name" value="Golgi alpha-mannosidase II"/>
    <property type="match status" value="1"/>
</dbReference>
<accession>A0A0G4JVL2</accession>
<evidence type="ECO:0000256" key="1">
    <source>
        <dbReference type="ARBA" id="ARBA00001462"/>
    </source>
</evidence>
<dbReference type="SUPFAM" id="SSF51011">
    <property type="entry name" value="Glycosyl hydrolase domain"/>
    <property type="match status" value="1"/>
</dbReference>
<comment type="subunit">
    <text evidence="3">Homohexamer; trimer of dimers.</text>
</comment>
<feature type="chain" id="PRO_5005194140" description="non-reducing end alpha-L-arabinofuranosidase" evidence="8">
    <location>
        <begin position="30"/>
        <end position="533"/>
    </location>
</feature>
<comment type="similarity">
    <text evidence="2">Belongs to the glycosyl hydrolase 51 family.</text>
</comment>
<dbReference type="Proteomes" id="UP000044377">
    <property type="component" value="Unassembled WGS sequence"/>
</dbReference>
<evidence type="ECO:0000256" key="3">
    <source>
        <dbReference type="ARBA" id="ARBA00011165"/>
    </source>
</evidence>
<keyword evidence="6" id="KW-0119">Carbohydrate metabolism</keyword>
<dbReference type="SUPFAM" id="SSF51445">
    <property type="entry name" value="(Trans)glycosidases"/>
    <property type="match status" value="1"/>
</dbReference>
<dbReference type="PANTHER" id="PTHR43576:SF2">
    <property type="entry name" value="INTRACELLULAR EXO-ALPHA-L-ARABINOFURANOSIDASE 2"/>
    <property type="match status" value="1"/>
</dbReference>
<comment type="catalytic activity">
    <reaction evidence="1">
        <text>Hydrolysis of terminal non-reducing alpha-L-arabinofuranoside residues in alpha-L-arabinosides.</text>
        <dbReference type="EC" id="3.2.1.55"/>
    </reaction>
</comment>
<keyword evidence="8" id="KW-0732">Signal</keyword>
<evidence type="ECO:0000256" key="6">
    <source>
        <dbReference type="ARBA" id="ARBA00023277"/>
    </source>
</evidence>
<dbReference type="PANTHER" id="PTHR43576">
    <property type="entry name" value="ALPHA-L-ARABINOFURANOSIDASE C-RELATED"/>
    <property type="match status" value="1"/>
</dbReference>
<dbReference type="STRING" id="1109412.BN1221_02432c"/>
<proteinExistence type="inferred from homology"/>
<evidence type="ECO:0000256" key="5">
    <source>
        <dbReference type="ARBA" id="ARBA00022801"/>
    </source>
</evidence>
<name>A0A0G4JVL2_9GAMM</name>
<sequence>MNIIGGMNMRKMKLSVLMVGLMGMMSATAAESRIDATLKAEQPGPQISRYIYGQFSEHLGRGIYDGIWVGPDSSIPNTRGIRNDVVAALKAIKVPVVRWPGGCFADEYHWRDGIGPRDKRPVRKNNWWGGGLENNAFGTHEFFDFAEQIGADAYLSVNVASSTPTEMREWIEYLTSKEQDSLANERRANGHDEPFKVPFIGIGNESWGCGGNMTPEYYSNELRRWGSFFHKDGLNFHEGNDNTALRVASGANNDDTHWTDVVMKNAAFHMDAISLHFYTVLTGEWVNRNQASATGFPEEQWNAIFQQTLRMDDVLQQHIAVMDKHDPQKRIGLFVDEWGTWYNVEPGTYAGHLFQQNTLRDGILTAANFNIFHKYAERVRMTNIAQTINVLQAMILTEGDKIALTPTYYAFKMYVPFQDSTAIPLDVKAPQLTSGGKSFPAFNVSAARAKDGKIYIGVANVNLHEGYDLSINLGSLKAKSVSGEILTSTVMDAHNIPGQSEVIHPVNYQDGKINGSVLSLKIPAKSVVVVSLE</sequence>
<protein>
    <recommendedName>
        <fullName evidence="4">non-reducing end alpha-L-arabinofuranosidase</fullName>
        <ecNumber evidence="4">3.2.1.55</ecNumber>
    </recommendedName>
</protein>
<dbReference type="Gene3D" id="3.20.20.80">
    <property type="entry name" value="Glycosidases"/>
    <property type="match status" value="1"/>
</dbReference>
<gene>
    <name evidence="10" type="ORF">BN1221_02432c</name>
</gene>
<organism evidence="10 11">
    <name type="scientific">Brenneria goodwinii</name>
    <dbReference type="NCBI Taxonomy" id="1109412"/>
    <lineage>
        <taxon>Bacteria</taxon>
        <taxon>Pseudomonadati</taxon>
        <taxon>Pseudomonadota</taxon>
        <taxon>Gammaproteobacteria</taxon>
        <taxon>Enterobacterales</taxon>
        <taxon>Pectobacteriaceae</taxon>
        <taxon>Brenneria</taxon>
    </lineage>
</organism>
<keyword evidence="11" id="KW-1185">Reference proteome</keyword>
<evidence type="ECO:0000313" key="11">
    <source>
        <dbReference type="Proteomes" id="UP000044377"/>
    </source>
</evidence>
<dbReference type="GO" id="GO:0046556">
    <property type="term" value="F:alpha-L-arabinofuranosidase activity"/>
    <property type="evidence" value="ECO:0007669"/>
    <property type="project" value="UniProtKB-EC"/>
</dbReference>
<feature type="signal peptide" evidence="8">
    <location>
        <begin position="1"/>
        <end position="29"/>
    </location>
</feature>
<dbReference type="InterPro" id="IPR017853">
    <property type="entry name" value="GH"/>
</dbReference>
<dbReference type="GO" id="GO:0046373">
    <property type="term" value="P:L-arabinose metabolic process"/>
    <property type="evidence" value="ECO:0007669"/>
    <property type="project" value="InterPro"/>
</dbReference>
<dbReference type="InterPro" id="IPR013780">
    <property type="entry name" value="Glyco_hydro_b"/>
</dbReference>
<evidence type="ECO:0000256" key="8">
    <source>
        <dbReference type="SAM" id="SignalP"/>
    </source>
</evidence>
<evidence type="ECO:0000313" key="10">
    <source>
        <dbReference type="EMBL" id="CPR17070.1"/>
    </source>
</evidence>